<evidence type="ECO:0000313" key="2">
    <source>
        <dbReference type="Proteomes" id="UP000492820"/>
    </source>
</evidence>
<gene>
    <name evidence="1" type="ORF">EgrG_000731500</name>
</gene>
<dbReference type="AlphaFoldDB" id="A0A068WWU9"/>
<accession>A0A068WWU9</accession>
<evidence type="ECO:0000313" key="3">
    <source>
        <dbReference type="WBParaSite" id="EgrG_000731500"/>
    </source>
</evidence>
<proteinExistence type="predicted"/>
<reference evidence="1" key="2">
    <citation type="submission" date="2014-06" db="EMBL/GenBank/DDBJ databases">
        <authorList>
            <person name="Aslett M."/>
        </authorList>
    </citation>
    <scope>NUCLEOTIDE SEQUENCE</scope>
</reference>
<evidence type="ECO:0000313" key="1">
    <source>
        <dbReference type="EMBL" id="CDS24633.1"/>
    </source>
</evidence>
<dbReference type="WBParaSite" id="EgrG_000731500">
    <property type="protein sequence ID" value="EgrG_000731500"/>
    <property type="gene ID" value="EgrG_000731500"/>
</dbReference>
<reference evidence="1 2" key="1">
    <citation type="journal article" date="2013" name="Nature">
        <title>The genomes of four tapeworm species reveal adaptations to parasitism.</title>
        <authorList>
            <person name="Tsai I.J."/>
            <person name="Zarowiecki M."/>
            <person name="Holroyd N."/>
            <person name="Garciarrubio A."/>
            <person name="Sanchez-Flores A."/>
            <person name="Brooks K.L."/>
            <person name="Tracey A."/>
            <person name="Bobes R.J."/>
            <person name="Fragoso G."/>
            <person name="Sciutto E."/>
            <person name="Aslett M."/>
            <person name="Beasley H."/>
            <person name="Bennett H.M."/>
            <person name="Cai J."/>
            <person name="Camicia F."/>
            <person name="Clark R."/>
            <person name="Cucher M."/>
            <person name="De Silva N."/>
            <person name="Day T.A."/>
            <person name="Deplazes P."/>
            <person name="Estrada K."/>
            <person name="Fernandez C."/>
            <person name="Holland P.W."/>
            <person name="Hou J."/>
            <person name="Hu S."/>
            <person name="Huckvale T."/>
            <person name="Hung S.S."/>
            <person name="Kamenetzky L."/>
            <person name="Keane J.A."/>
            <person name="Kiss F."/>
            <person name="Koziol U."/>
            <person name="Lambert O."/>
            <person name="Liu K."/>
            <person name="Luo X."/>
            <person name="Luo Y."/>
            <person name="Macchiaroli N."/>
            <person name="Nichol S."/>
            <person name="Paps J."/>
            <person name="Parkinson J."/>
            <person name="Pouchkina-Stantcheva N."/>
            <person name="Riddiford N."/>
            <person name="Rosenzvit M."/>
            <person name="Salinas G."/>
            <person name="Wasmuth J.D."/>
            <person name="Zamanian M."/>
            <person name="Zheng Y."/>
            <person name="Cai X."/>
            <person name="Soberon X."/>
            <person name="Olson P.D."/>
            <person name="Laclette J.P."/>
            <person name="Brehm K."/>
            <person name="Berriman M."/>
            <person name="Garciarrubio A."/>
            <person name="Bobes R.J."/>
            <person name="Fragoso G."/>
            <person name="Sanchez-Flores A."/>
            <person name="Estrada K."/>
            <person name="Cevallos M.A."/>
            <person name="Morett E."/>
            <person name="Gonzalez V."/>
            <person name="Portillo T."/>
            <person name="Ochoa-Leyva A."/>
            <person name="Jose M.V."/>
            <person name="Sciutto E."/>
            <person name="Landa A."/>
            <person name="Jimenez L."/>
            <person name="Valdes V."/>
            <person name="Carrero J.C."/>
            <person name="Larralde C."/>
            <person name="Morales-Montor J."/>
            <person name="Limon-Lason J."/>
            <person name="Soberon X."/>
            <person name="Laclette J.P."/>
        </authorList>
    </citation>
    <scope>NUCLEOTIDE SEQUENCE [LARGE SCALE GENOMIC DNA]</scope>
</reference>
<name>A0A068WWU9_ECHGR</name>
<organism evidence="1">
    <name type="scientific">Echinococcus granulosus</name>
    <name type="common">Hydatid tapeworm</name>
    <dbReference type="NCBI Taxonomy" id="6210"/>
    <lineage>
        <taxon>Eukaryota</taxon>
        <taxon>Metazoa</taxon>
        <taxon>Spiralia</taxon>
        <taxon>Lophotrochozoa</taxon>
        <taxon>Platyhelminthes</taxon>
        <taxon>Cestoda</taxon>
        <taxon>Eucestoda</taxon>
        <taxon>Cyclophyllidea</taxon>
        <taxon>Taeniidae</taxon>
        <taxon>Echinococcus</taxon>
        <taxon>Echinococcus granulosus group</taxon>
    </lineage>
</organism>
<dbReference type="Proteomes" id="UP000492820">
    <property type="component" value="Unassembled WGS sequence"/>
</dbReference>
<dbReference type="EMBL" id="LK028612">
    <property type="protein sequence ID" value="CDS24633.1"/>
    <property type="molecule type" value="Genomic_DNA"/>
</dbReference>
<reference evidence="3" key="3">
    <citation type="submission" date="2020-10" db="UniProtKB">
        <authorList>
            <consortium name="WormBaseParasite"/>
        </authorList>
    </citation>
    <scope>IDENTIFICATION</scope>
</reference>
<sequence length="73" mass="8189">MLAPIKNGNDHLRSAFNSWMKFESVKDGETSILCQLGVFGNVSHLSEDLKVDVKSLNMYLQNSKMLKVETSTL</sequence>
<protein>
    <submittedName>
        <fullName evidence="1 3">Expressed protein</fullName>
    </submittedName>
</protein>